<comment type="similarity">
    <text evidence="1">Belongs to the prokaryotic/mitochondrial release factor family.</text>
</comment>
<dbReference type="SMART" id="SM00937">
    <property type="entry name" value="PCRF"/>
    <property type="match status" value="1"/>
</dbReference>
<dbReference type="AlphaFoldDB" id="A0A6A5AGQ7"/>
<dbReference type="Pfam" id="PF00472">
    <property type="entry name" value="RF-1"/>
    <property type="match status" value="1"/>
</dbReference>
<organism evidence="3 4">
    <name type="scientific">Aphanomyces astaci</name>
    <name type="common">Crayfish plague agent</name>
    <dbReference type="NCBI Taxonomy" id="112090"/>
    <lineage>
        <taxon>Eukaryota</taxon>
        <taxon>Sar</taxon>
        <taxon>Stramenopiles</taxon>
        <taxon>Oomycota</taxon>
        <taxon>Saprolegniomycetes</taxon>
        <taxon>Saprolegniales</taxon>
        <taxon>Verrucalvaceae</taxon>
        <taxon>Aphanomyces</taxon>
    </lineage>
</organism>
<dbReference type="InterPro" id="IPR045853">
    <property type="entry name" value="Pep_chain_release_fac_I_sf"/>
</dbReference>
<dbReference type="SUPFAM" id="SSF75620">
    <property type="entry name" value="Release factor"/>
    <property type="match status" value="2"/>
</dbReference>
<name>A0A6A5AGQ7_APHAT</name>
<dbReference type="Gene3D" id="3.30.160.20">
    <property type="match status" value="1"/>
</dbReference>
<dbReference type="PANTHER" id="PTHR43116">
    <property type="entry name" value="PEPTIDE CHAIN RELEASE FACTOR 2"/>
    <property type="match status" value="1"/>
</dbReference>
<dbReference type="InterPro" id="IPR000352">
    <property type="entry name" value="Pep_chain_release_fac_I"/>
</dbReference>
<dbReference type="Pfam" id="PF03462">
    <property type="entry name" value="PCRF"/>
    <property type="match status" value="1"/>
</dbReference>
<dbReference type="GO" id="GO:0003747">
    <property type="term" value="F:translation release factor activity"/>
    <property type="evidence" value="ECO:0007669"/>
    <property type="project" value="InterPro"/>
</dbReference>
<dbReference type="EMBL" id="VJMI01011546">
    <property type="protein sequence ID" value="KAF0752498.1"/>
    <property type="molecule type" value="Genomic_DNA"/>
</dbReference>
<sequence>MGPFQHRQASRALWRRIEPWTRCQVRQLATESTRSTKALVSDFMDKYQSASSTVSLIHQVLATPQHAADLLRLRHATSHASLWDDPVQAASLLQQLSVLEKRDTVATQLTQTLDDTKELFDMAMDENDMSVLDDCVATVDDAEVTAKNLRAALLLSEPTDPSSCFVEIHAGAGGTESGDWVEMLLRMYTRWAEAHPDGYRGSCIERRWCTPCLAKRLAIAQCVSELMVCTTPDVAQPHDADIGGAGSYAYGWLKTEGENTTKYIDWFNFNSPLRTHGLPLMPSELVTTSHFVCPSSGVSAGSTWYISNERHPSNFNGFQNVWTGDTKVVAPEISTKHLRIDTFRASGPGGQHVNKTESAIRITHLPTNIVVQCQSDRSQHRNKDTAMDMLRARLLQLALLEQDFEKKKYTQGLGDNAWGSQIRSYVLHPYKMVKDHRTNMTCANAKGVLDGDISP</sequence>
<dbReference type="Gene3D" id="3.30.70.1660">
    <property type="match status" value="2"/>
</dbReference>
<dbReference type="GO" id="GO:0005737">
    <property type="term" value="C:cytoplasm"/>
    <property type="evidence" value="ECO:0007669"/>
    <property type="project" value="UniProtKB-ARBA"/>
</dbReference>
<evidence type="ECO:0000313" key="4">
    <source>
        <dbReference type="Proteomes" id="UP000469452"/>
    </source>
</evidence>
<evidence type="ECO:0000259" key="2">
    <source>
        <dbReference type="PROSITE" id="PS00745"/>
    </source>
</evidence>
<dbReference type="VEuPathDB" id="FungiDB:H257_16200"/>
<protein>
    <recommendedName>
        <fullName evidence="2">Prokaryotic-type class I peptide chain release factors domain-containing protein</fullName>
    </recommendedName>
</protein>
<evidence type="ECO:0000313" key="3">
    <source>
        <dbReference type="EMBL" id="KAF0752498.1"/>
    </source>
</evidence>
<dbReference type="Proteomes" id="UP000469452">
    <property type="component" value="Unassembled WGS sequence"/>
</dbReference>
<feature type="domain" description="Prokaryotic-type class I peptide chain release factors" evidence="2">
    <location>
        <begin position="344"/>
        <end position="360"/>
    </location>
</feature>
<dbReference type="PANTHER" id="PTHR43116:SF3">
    <property type="entry name" value="CLASS I PEPTIDE CHAIN RELEASE FACTOR"/>
    <property type="match status" value="1"/>
</dbReference>
<gene>
    <name evidence="3" type="ORF">AaE_006012</name>
</gene>
<proteinExistence type="inferred from homology"/>
<reference evidence="3 4" key="1">
    <citation type="submission" date="2019-06" db="EMBL/GenBank/DDBJ databases">
        <title>Genomics analysis of Aphanomyces spp. identifies a new class of oomycete effector associated with host adaptation.</title>
        <authorList>
            <person name="Gaulin E."/>
        </authorList>
    </citation>
    <scope>NUCLEOTIDE SEQUENCE [LARGE SCALE GENOMIC DNA]</scope>
    <source>
        <strain evidence="3 4">E</strain>
    </source>
</reference>
<evidence type="ECO:0000256" key="1">
    <source>
        <dbReference type="ARBA" id="ARBA00010835"/>
    </source>
</evidence>
<accession>A0A6A5AGQ7</accession>
<dbReference type="PROSITE" id="PS00745">
    <property type="entry name" value="RF_PROK_I"/>
    <property type="match status" value="1"/>
</dbReference>
<dbReference type="InterPro" id="IPR005139">
    <property type="entry name" value="PCRF"/>
</dbReference>
<dbReference type="Gene3D" id="1.20.58.410">
    <property type="entry name" value="Release factor"/>
    <property type="match status" value="1"/>
</dbReference>
<comment type="caution">
    <text evidence="3">The sequence shown here is derived from an EMBL/GenBank/DDBJ whole genome shotgun (WGS) entry which is preliminary data.</text>
</comment>
<dbReference type="FunFam" id="3.30.160.20:FF:000020">
    <property type="entry name" value="Peptide chain release factor 1"/>
    <property type="match status" value="1"/>
</dbReference>